<proteinExistence type="predicted"/>
<comment type="caution">
    <text evidence="1">The sequence shown here is derived from an EMBL/GenBank/DDBJ whole genome shotgun (WGS) entry which is preliminary data.</text>
</comment>
<dbReference type="EMBL" id="QLMJ01000006">
    <property type="protein sequence ID" value="RAK38005.1"/>
    <property type="molecule type" value="Genomic_DNA"/>
</dbReference>
<name>A0A327ZEW2_9ACTN</name>
<dbReference type="AlphaFoldDB" id="A0A327ZEW2"/>
<evidence type="ECO:0000313" key="2">
    <source>
        <dbReference type="Proteomes" id="UP000249341"/>
    </source>
</evidence>
<evidence type="ECO:0008006" key="3">
    <source>
        <dbReference type="Google" id="ProtNLM"/>
    </source>
</evidence>
<accession>A0A327ZEW2</accession>
<keyword evidence="2" id="KW-1185">Reference proteome</keyword>
<protein>
    <recommendedName>
        <fullName evidence="3">SAF domain-containing protein</fullName>
    </recommendedName>
</protein>
<dbReference type="Proteomes" id="UP000249341">
    <property type="component" value="Unassembled WGS sequence"/>
</dbReference>
<gene>
    <name evidence="1" type="ORF">B0I29_106274</name>
</gene>
<organism evidence="1 2">
    <name type="scientific">Actinoplanes lutulentus</name>
    <dbReference type="NCBI Taxonomy" id="1287878"/>
    <lineage>
        <taxon>Bacteria</taxon>
        <taxon>Bacillati</taxon>
        <taxon>Actinomycetota</taxon>
        <taxon>Actinomycetes</taxon>
        <taxon>Micromonosporales</taxon>
        <taxon>Micromonosporaceae</taxon>
        <taxon>Actinoplanes</taxon>
    </lineage>
</organism>
<sequence length="82" mass="8278">MVGVPVRLADPTALTLVRAGQRVDLLHPGDPGTAVASNALVLEVSGKGDPTTGGLLLALRPDEAERAVAAADQGFAILIRPG</sequence>
<reference evidence="1 2" key="1">
    <citation type="submission" date="2018-06" db="EMBL/GenBank/DDBJ databases">
        <title>Genomic Encyclopedia of Type Strains, Phase III (KMG-III): the genomes of soil and plant-associated and newly described type strains.</title>
        <authorList>
            <person name="Whitman W."/>
        </authorList>
    </citation>
    <scope>NUCLEOTIDE SEQUENCE [LARGE SCALE GENOMIC DNA]</scope>
    <source>
        <strain evidence="1 2">CGMCC 4.7090</strain>
    </source>
</reference>
<evidence type="ECO:0000313" key="1">
    <source>
        <dbReference type="EMBL" id="RAK38005.1"/>
    </source>
</evidence>